<evidence type="ECO:0000313" key="1">
    <source>
        <dbReference type="EMBL" id="EAY24643.1"/>
    </source>
</evidence>
<sequence>MVRKMGLFYHICKSKQGKEPKICKGFQLCVANKSNTKLNTKSSTYFNPFIKQFHRFS</sequence>
<protein>
    <submittedName>
        <fullName evidence="1">Uncharacterized protein</fullName>
    </submittedName>
</protein>
<dbReference type="EMBL" id="AAWS01000064">
    <property type="protein sequence ID" value="EAY24643.1"/>
    <property type="molecule type" value="Genomic_DNA"/>
</dbReference>
<comment type="caution">
    <text evidence="1">The sequence shown here is derived from an EMBL/GenBank/DDBJ whole genome shotgun (WGS) entry which is preliminary data.</text>
</comment>
<proteinExistence type="predicted"/>
<reference evidence="1 2" key="1">
    <citation type="submission" date="2007-01" db="EMBL/GenBank/DDBJ databases">
        <authorList>
            <person name="Haygood M."/>
            <person name="Podell S."/>
            <person name="Anderson C."/>
            <person name="Hopkinson B."/>
            <person name="Roe K."/>
            <person name="Barbeau K."/>
            <person name="Gaasterland T."/>
            <person name="Ferriera S."/>
            <person name="Johnson J."/>
            <person name="Kravitz S."/>
            <person name="Beeson K."/>
            <person name="Sutton G."/>
            <person name="Rogers Y.-H."/>
            <person name="Friedman R."/>
            <person name="Frazier M."/>
            <person name="Venter J.C."/>
        </authorList>
    </citation>
    <scope>NUCLEOTIDE SEQUENCE [LARGE SCALE GENOMIC DNA]</scope>
    <source>
        <strain evidence="1 2">ATCC 23134</strain>
    </source>
</reference>
<accession>A1ZY77</accession>
<organism evidence="1 2">
    <name type="scientific">Microscilla marina ATCC 23134</name>
    <dbReference type="NCBI Taxonomy" id="313606"/>
    <lineage>
        <taxon>Bacteria</taxon>
        <taxon>Pseudomonadati</taxon>
        <taxon>Bacteroidota</taxon>
        <taxon>Cytophagia</taxon>
        <taxon>Cytophagales</taxon>
        <taxon>Microscillaceae</taxon>
        <taxon>Microscilla</taxon>
    </lineage>
</organism>
<keyword evidence="2" id="KW-1185">Reference proteome</keyword>
<dbReference type="Proteomes" id="UP000004095">
    <property type="component" value="Unassembled WGS sequence"/>
</dbReference>
<evidence type="ECO:0000313" key="2">
    <source>
        <dbReference type="Proteomes" id="UP000004095"/>
    </source>
</evidence>
<name>A1ZY77_MICM2</name>
<dbReference type="AlphaFoldDB" id="A1ZY77"/>
<gene>
    <name evidence="1" type="ORF">M23134_00595</name>
</gene>